<dbReference type="Proteomes" id="UP000655830">
    <property type="component" value="Unassembled WGS sequence"/>
</dbReference>
<sequence>MNQDIRQYVKLLMISLLYIALGIIGIYSSTLIFLVPLLMAPMAIYLMSSKRNYTRDIIMHMVISILIFGMTMRFDEALLYLISVAIPAHILVACYRKQYSVPHVAMYTGIGTVGLFYIYIIAMKYLQIDYIAMYNALLDAFKVEYIKMIEEMSQMTNMSEQMAVQIKVIKEQLPKIISLFKYTYPAMLLEAGIVIGLLSTAIITLIGRMKKWRMASLTQLVNFKFSKWMAGLFLIAGFIIQFSSGGNDSLTALGINLYYFISYLLQLIGIVALIMIIRKSKWSSGLKVISIVLSLMMFWTTPFIMMIIGLGDTLFNFRKVDIIV</sequence>
<feature type="transmembrane region" description="Helical" evidence="1">
    <location>
        <begin position="257"/>
        <end position="276"/>
    </location>
</feature>
<feature type="transmembrane region" description="Helical" evidence="1">
    <location>
        <begin position="77"/>
        <end position="95"/>
    </location>
</feature>
<evidence type="ECO:0000256" key="1">
    <source>
        <dbReference type="SAM" id="Phobius"/>
    </source>
</evidence>
<dbReference type="Pfam" id="PF09991">
    <property type="entry name" value="DUF2232"/>
    <property type="match status" value="1"/>
</dbReference>
<organism evidence="2 3">
    <name type="scientific">Zhenhengia yiwuensis</name>
    <dbReference type="NCBI Taxonomy" id="2763666"/>
    <lineage>
        <taxon>Bacteria</taxon>
        <taxon>Bacillati</taxon>
        <taxon>Bacillota</taxon>
        <taxon>Clostridia</taxon>
        <taxon>Lachnospirales</taxon>
        <taxon>Lachnospiraceae</taxon>
        <taxon>Zhenhengia</taxon>
    </lineage>
</organism>
<proteinExistence type="predicted"/>
<evidence type="ECO:0000313" key="2">
    <source>
        <dbReference type="EMBL" id="MBC8578530.1"/>
    </source>
</evidence>
<name>A0A926EGI7_9FIRM</name>
<keyword evidence="3" id="KW-1185">Reference proteome</keyword>
<feature type="transmembrane region" description="Helical" evidence="1">
    <location>
        <begin position="288"/>
        <end position="310"/>
    </location>
</feature>
<keyword evidence="1" id="KW-1133">Transmembrane helix</keyword>
<keyword evidence="1" id="KW-0472">Membrane</keyword>
<dbReference type="PANTHER" id="PTHR41324:SF1">
    <property type="entry name" value="DUF2232 DOMAIN-CONTAINING PROTEIN"/>
    <property type="match status" value="1"/>
</dbReference>
<reference evidence="2" key="1">
    <citation type="submission" date="2020-08" db="EMBL/GenBank/DDBJ databases">
        <title>Genome public.</title>
        <authorList>
            <person name="Liu C."/>
            <person name="Sun Q."/>
        </authorList>
    </citation>
    <scope>NUCLEOTIDE SEQUENCE</scope>
    <source>
        <strain evidence="2">NSJ-12</strain>
    </source>
</reference>
<protein>
    <submittedName>
        <fullName evidence="2">DUF2232 domain-containing protein</fullName>
    </submittedName>
</protein>
<feature type="transmembrane region" description="Helical" evidence="1">
    <location>
        <begin position="12"/>
        <end position="40"/>
    </location>
</feature>
<keyword evidence="1" id="KW-0812">Transmembrane</keyword>
<evidence type="ECO:0000313" key="3">
    <source>
        <dbReference type="Proteomes" id="UP000655830"/>
    </source>
</evidence>
<dbReference type="AlphaFoldDB" id="A0A926EGI7"/>
<feature type="transmembrane region" description="Helical" evidence="1">
    <location>
        <begin position="52"/>
        <end position="71"/>
    </location>
</feature>
<feature type="transmembrane region" description="Helical" evidence="1">
    <location>
        <begin position="182"/>
        <end position="207"/>
    </location>
</feature>
<dbReference type="PANTHER" id="PTHR41324">
    <property type="entry name" value="MEMBRANE PROTEIN-RELATED"/>
    <property type="match status" value="1"/>
</dbReference>
<dbReference type="RefSeq" id="WP_177670358.1">
    <property type="nucleotide sequence ID" value="NZ_JACRSY010000004.1"/>
</dbReference>
<accession>A0A926EGI7</accession>
<gene>
    <name evidence="2" type="ORF">H8718_03165</name>
</gene>
<feature type="transmembrane region" description="Helical" evidence="1">
    <location>
        <begin position="104"/>
        <end position="126"/>
    </location>
</feature>
<feature type="transmembrane region" description="Helical" evidence="1">
    <location>
        <begin position="228"/>
        <end position="245"/>
    </location>
</feature>
<comment type="caution">
    <text evidence="2">The sequence shown here is derived from an EMBL/GenBank/DDBJ whole genome shotgun (WGS) entry which is preliminary data.</text>
</comment>
<dbReference type="InterPro" id="IPR018710">
    <property type="entry name" value="DUF2232"/>
</dbReference>
<dbReference type="EMBL" id="JACRSY010000004">
    <property type="protein sequence ID" value="MBC8578530.1"/>
    <property type="molecule type" value="Genomic_DNA"/>
</dbReference>